<keyword evidence="4 6" id="KW-1133">Transmembrane helix</keyword>
<keyword evidence="2" id="KW-1003">Cell membrane</keyword>
<name>A0A4R3M9Y9_9BURK</name>
<dbReference type="EMBL" id="SMAJ01000004">
    <property type="protein sequence ID" value="TCT09069.1"/>
    <property type="molecule type" value="Genomic_DNA"/>
</dbReference>
<dbReference type="Pfam" id="PF13440">
    <property type="entry name" value="Polysacc_synt_3"/>
    <property type="match status" value="1"/>
</dbReference>
<evidence type="ECO:0000313" key="7">
    <source>
        <dbReference type="EMBL" id="TCT09069.1"/>
    </source>
</evidence>
<gene>
    <name evidence="7" type="ORF">EDC26_104229</name>
</gene>
<dbReference type="GO" id="GO:0005886">
    <property type="term" value="C:plasma membrane"/>
    <property type="evidence" value="ECO:0007669"/>
    <property type="project" value="UniProtKB-SubCell"/>
</dbReference>
<accession>A0A4R3M9Y9</accession>
<dbReference type="InterPro" id="IPR050833">
    <property type="entry name" value="Poly_Biosynth_Transport"/>
</dbReference>
<evidence type="ECO:0000256" key="5">
    <source>
        <dbReference type="ARBA" id="ARBA00023136"/>
    </source>
</evidence>
<feature type="transmembrane region" description="Helical" evidence="6">
    <location>
        <begin position="20"/>
        <end position="40"/>
    </location>
</feature>
<keyword evidence="8" id="KW-1185">Reference proteome</keyword>
<feature type="transmembrane region" description="Helical" evidence="6">
    <location>
        <begin position="372"/>
        <end position="391"/>
    </location>
</feature>
<dbReference type="PANTHER" id="PTHR30250">
    <property type="entry name" value="PST FAMILY PREDICTED COLANIC ACID TRANSPORTER"/>
    <property type="match status" value="1"/>
</dbReference>
<feature type="transmembrane region" description="Helical" evidence="6">
    <location>
        <begin position="94"/>
        <end position="114"/>
    </location>
</feature>
<comment type="subcellular location">
    <subcellularLocation>
        <location evidence="1">Cell membrane</location>
        <topology evidence="1">Multi-pass membrane protein</topology>
    </subcellularLocation>
</comment>
<dbReference type="PANTHER" id="PTHR30250:SF28">
    <property type="entry name" value="POLYSACCHARIDE BIOSYNTHESIS PROTEIN"/>
    <property type="match status" value="1"/>
</dbReference>
<feature type="transmembrane region" description="Helical" evidence="6">
    <location>
        <begin position="403"/>
        <end position="423"/>
    </location>
</feature>
<dbReference type="Proteomes" id="UP000295525">
    <property type="component" value="Unassembled WGS sequence"/>
</dbReference>
<comment type="caution">
    <text evidence="7">The sequence shown here is derived from an EMBL/GenBank/DDBJ whole genome shotgun (WGS) entry which is preliminary data.</text>
</comment>
<organism evidence="7 8">
    <name type="scientific">Paralcaligenes ureilyticus</name>
    <dbReference type="NCBI Taxonomy" id="627131"/>
    <lineage>
        <taxon>Bacteria</taxon>
        <taxon>Pseudomonadati</taxon>
        <taxon>Pseudomonadota</taxon>
        <taxon>Betaproteobacteria</taxon>
        <taxon>Burkholderiales</taxon>
        <taxon>Alcaligenaceae</taxon>
        <taxon>Paralcaligenes</taxon>
    </lineage>
</organism>
<protein>
    <submittedName>
        <fullName evidence="7">O-antigen/teichoic acid export membrane protein</fullName>
    </submittedName>
</protein>
<feature type="transmembrane region" description="Helical" evidence="6">
    <location>
        <begin position="52"/>
        <end position="74"/>
    </location>
</feature>
<reference evidence="7 8" key="1">
    <citation type="submission" date="2019-03" db="EMBL/GenBank/DDBJ databases">
        <title>Genomic Encyclopedia of Type Strains, Phase IV (KMG-IV): sequencing the most valuable type-strain genomes for metagenomic binning, comparative biology and taxonomic classification.</title>
        <authorList>
            <person name="Goeker M."/>
        </authorList>
    </citation>
    <scope>NUCLEOTIDE SEQUENCE [LARGE SCALE GENOMIC DNA]</scope>
    <source>
        <strain evidence="7 8">DSM 24591</strain>
    </source>
</reference>
<evidence type="ECO:0000256" key="4">
    <source>
        <dbReference type="ARBA" id="ARBA00022989"/>
    </source>
</evidence>
<dbReference type="AlphaFoldDB" id="A0A4R3M9Y9"/>
<keyword evidence="3 6" id="KW-0812">Transmembrane</keyword>
<evidence type="ECO:0000256" key="1">
    <source>
        <dbReference type="ARBA" id="ARBA00004651"/>
    </source>
</evidence>
<sequence>MVLILPIVTRLYTPSDFSILAVYVSLAGIISVAACLRLDIAIPMPKCEVDAINLLALSLLLAGLISVIVAIPVVIAPKQIANLLGQPKIRPYLWLLPIGIFLAGSYSALQFWATRQKNFTIIARTRMSQALAAASAQIGMGLAGFSPLGLIVGQVLNNGMGVAGLGRKIVSNDKELLKAISLSEMRRMFSRYDRFPKYSAMEALANSAGVQLPMILIASVAIGPEAGFLALAMQVMQAPMALIGNAISQVYLSKAPDERRMGSLGSFTTTILGGLLKTGVGPLIFAGIVAPDVFAVVFGAEWHRAGVLVAWMTPWFIVQFLASPISMALHVADRQATALVLQIFGFFVRLISVLLAVYFFKAFIAETYAVSGVIFYSVYLAIVLRSVSVRWTDLALQLRRSGIYIIGWCILGLLCQLAINVVIRIS</sequence>
<evidence type="ECO:0000256" key="6">
    <source>
        <dbReference type="SAM" id="Phobius"/>
    </source>
</evidence>
<proteinExistence type="predicted"/>
<feature type="transmembrane region" description="Helical" evidence="6">
    <location>
        <begin position="264"/>
        <end position="288"/>
    </location>
</feature>
<evidence type="ECO:0000256" key="3">
    <source>
        <dbReference type="ARBA" id="ARBA00022692"/>
    </source>
</evidence>
<feature type="transmembrane region" description="Helical" evidence="6">
    <location>
        <begin position="203"/>
        <end position="222"/>
    </location>
</feature>
<feature type="transmembrane region" description="Helical" evidence="6">
    <location>
        <begin position="308"/>
        <end position="332"/>
    </location>
</feature>
<evidence type="ECO:0000256" key="2">
    <source>
        <dbReference type="ARBA" id="ARBA00022475"/>
    </source>
</evidence>
<evidence type="ECO:0000313" key="8">
    <source>
        <dbReference type="Proteomes" id="UP000295525"/>
    </source>
</evidence>
<keyword evidence="5 6" id="KW-0472">Membrane</keyword>
<feature type="transmembrane region" description="Helical" evidence="6">
    <location>
        <begin position="339"/>
        <end position="360"/>
    </location>
</feature>